<evidence type="ECO:0000259" key="9">
    <source>
        <dbReference type="Pfam" id="PF00881"/>
    </source>
</evidence>
<protein>
    <recommendedName>
        <fullName evidence="8">Putative NAD(P)H nitroreductase</fullName>
        <ecNumber evidence="8">1.-.-.-</ecNumber>
    </recommendedName>
</protein>
<comment type="caution">
    <text evidence="10">The sequence shown here is derived from an EMBL/GenBank/DDBJ whole genome shotgun (WGS) entry which is preliminary data.</text>
</comment>
<reference evidence="10 11" key="1">
    <citation type="submission" date="2023-07" db="EMBL/GenBank/DDBJ databases">
        <title>Sorghum-associated microbial communities from plants grown in Nebraska, USA.</title>
        <authorList>
            <person name="Schachtman D."/>
        </authorList>
    </citation>
    <scope>NUCLEOTIDE SEQUENCE [LARGE SCALE GENOMIC DNA]</scope>
    <source>
        <strain evidence="10 11">BE211</strain>
    </source>
</reference>
<dbReference type="PIRSF" id="PIRSF000232">
    <property type="entry name" value="YdjA"/>
    <property type="match status" value="1"/>
</dbReference>
<evidence type="ECO:0000313" key="11">
    <source>
        <dbReference type="Proteomes" id="UP001258181"/>
    </source>
</evidence>
<keyword evidence="7 8" id="KW-0520">NAD</keyword>
<keyword evidence="11" id="KW-1185">Reference proteome</keyword>
<evidence type="ECO:0000256" key="3">
    <source>
        <dbReference type="ARBA" id="ARBA00022630"/>
    </source>
</evidence>
<organism evidence="10 11">
    <name type="scientific">Fictibacillus barbaricus</name>
    <dbReference type="NCBI Taxonomy" id="182136"/>
    <lineage>
        <taxon>Bacteria</taxon>
        <taxon>Bacillati</taxon>
        <taxon>Bacillota</taxon>
        <taxon>Bacilli</taxon>
        <taxon>Bacillales</taxon>
        <taxon>Fictibacillaceae</taxon>
        <taxon>Fictibacillus</taxon>
    </lineage>
</organism>
<dbReference type="InterPro" id="IPR052530">
    <property type="entry name" value="NAD(P)H_nitroreductase"/>
</dbReference>
<dbReference type="Pfam" id="PF00881">
    <property type="entry name" value="Nitroreductase"/>
    <property type="match status" value="1"/>
</dbReference>
<dbReference type="EMBL" id="JAVDWA010000001">
    <property type="protein sequence ID" value="MDR7071531.1"/>
    <property type="molecule type" value="Genomic_DNA"/>
</dbReference>
<evidence type="ECO:0000256" key="8">
    <source>
        <dbReference type="PIRNR" id="PIRNR000232"/>
    </source>
</evidence>
<comment type="similarity">
    <text evidence="2 8">Belongs to the nitroreductase family.</text>
</comment>
<keyword evidence="6 8" id="KW-0560">Oxidoreductase</keyword>
<proteinExistence type="inferred from homology"/>
<evidence type="ECO:0000256" key="2">
    <source>
        <dbReference type="ARBA" id="ARBA00007118"/>
    </source>
</evidence>
<sequence length="189" mass="21062">MNVFEAIKTRRSIGKVKDLPVPVDHIEKILEAGTFAPNHYRTEPWRFFVITGDGRHKLGAVLEEITRNENAGLPSDELTKKTEKAKNNPLRAPVIIAVGVEPSDKKNVIIKEEFAAVASCIHNMLLAAHALGLAAIWRTGHVTYHAKIIEFFGLSSKGELAGFVYIGYPDMEPPKINKTGFEIFTKWID</sequence>
<keyword evidence="5 8" id="KW-0521">NADP</keyword>
<dbReference type="InterPro" id="IPR029479">
    <property type="entry name" value="Nitroreductase"/>
</dbReference>
<dbReference type="InterPro" id="IPR000415">
    <property type="entry name" value="Nitroreductase-like"/>
</dbReference>
<gene>
    <name evidence="10" type="ORF">J2X07_000506</name>
</gene>
<dbReference type="Gene3D" id="3.40.109.10">
    <property type="entry name" value="NADH Oxidase"/>
    <property type="match status" value="1"/>
</dbReference>
<dbReference type="RefSeq" id="WP_310256122.1">
    <property type="nucleotide sequence ID" value="NZ_JAVDWA010000001.1"/>
</dbReference>
<dbReference type="Proteomes" id="UP001258181">
    <property type="component" value="Unassembled WGS sequence"/>
</dbReference>
<dbReference type="PANTHER" id="PTHR43821:SF1">
    <property type="entry name" value="NAD(P)H NITROREDUCTASE YDJA-RELATED"/>
    <property type="match status" value="1"/>
</dbReference>
<keyword evidence="3 8" id="KW-0285">Flavoprotein</keyword>
<evidence type="ECO:0000256" key="6">
    <source>
        <dbReference type="ARBA" id="ARBA00023002"/>
    </source>
</evidence>
<dbReference type="SUPFAM" id="SSF55469">
    <property type="entry name" value="FMN-dependent nitroreductase-like"/>
    <property type="match status" value="1"/>
</dbReference>
<evidence type="ECO:0000256" key="4">
    <source>
        <dbReference type="ARBA" id="ARBA00022643"/>
    </source>
</evidence>
<feature type="domain" description="Nitroreductase" evidence="9">
    <location>
        <begin position="7"/>
        <end position="168"/>
    </location>
</feature>
<evidence type="ECO:0000313" key="10">
    <source>
        <dbReference type="EMBL" id="MDR7071531.1"/>
    </source>
</evidence>
<dbReference type="CDD" id="cd02135">
    <property type="entry name" value="YdjA-like"/>
    <property type="match status" value="1"/>
</dbReference>
<dbReference type="EC" id="1.-.-.-" evidence="8"/>
<evidence type="ECO:0000256" key="5">
    <source>
        <dbReference type="ARBA" id="ARBA00022857"/>
    </source>
</evidence>
<keyword evidence="4 8" id="KW-0288">FMN</keyword>
<evidence type="ECO:0000256" key="7">
    <source>
        <dbReference type="ARBA" id="ARBA00023027"/>
    </source>
</evidence>
<comment type="cofactor">
    <cofactor evidence="1 8">
        <name>FMN</name>
        <dbReference type="ChEBI" id="CHEBI:58210"/>
    </cofactor>
</comment>
<dbReference type="PANTHER" id="PTHR43821">
    <property type="entry name" value="NAD(P)H NITROREDUCTASE YDJA-RELATED"/>
    <property type="match status" value="1"/>
</dbReference>
<dbReference type="InterPro" id="IPR026021">
    <property type="entry name" value="YdjA-like"/>
</dbReference>
<name>A0ABU1TWE5_9BACL</name>
<evidence type="ECO:0000256" key="1">
    <source>
        <dbReference type="ARBA" id="ARBA00001917"/>
    </source>
</evidence>
<accession>A0ABU1TWE5</accession>